<dbReference type="Gene3D" id="3.40.50.880">
    <property type="match status" value="1"/>
</dbReference>
<sequence length="245" mass="26367">MAARPRRPVIGVTSYVEPVVRGDWTDQHSAVLPHGYVEHLERAGALTVILPPRLDADDDLVSEVLTRLDGVVVAGGADVEPSRYAALPHESVQDPRPDRDAFELAVARVTARTGMPLLGICRGMQVMAVAGGGTLEQHLPDRVGHTAHSPSPGVYASHHVTAVEGTRLASVLGTDVLDVPTYHHQAVTTHPSYVPAAWHEDGTLEAMEDPEQPFRLGVQWHPEAGDDGRLFDALVDACREFGELG</sequence>
<organism evidence="1 2">
    <name type="scientific">Knoellia flava</name>
    <dbReference type="NCBI Taxonomy" id="913969"/>
    <lineage>
        <taxon>Bacteria</taxon>
        <taxon>Bacillati</taxon>
        <taxon>Actinomycetota</taxon>
        <taxon>Actinomycetes</taxon>
        <taxon>Micrococcales</taxon>
        <taxon>Intrasporangiaceae</taxon>
        <taxon>Knoellia</taxon>
    </lineage>
</organism>
<dbReference type="AlphaFoldDB" id="A0A8H9KT56"/>
<name>A0A8H9KT56_9MICO</name>
<reference evidence="1" key="2">
    <citation type="submission" date="2020-09" db="EMBL/GenBank/DDBJ databases">
        <authorList>
            <person name="Sun Q."/>
            <person name="Zhou Y."/>
        </authorList>
    </citation>
    <scope>NUCLEOTIDE SEQUENCE</scope>
    <source>
        <strain evidence="1">CGMCC 1.10749</strain>
    </source>
</reference>
<dbReference type="GO" id="GO:0033969">
    <property type="term" value="F:gamma-glutamyl-gamma-aminobutyrate hydrolase activity"/>
    <property type="evidence" value="ECO:0007669"/>
    <property type="project" value="TreeGrafter"/>
</dbReference>
<protein>
    <recommendedName>
        <fullName evidence="3">Glutamine amidotransferase</fullName>
    </recommendedName>
</protein>
<accession>A0A8H9KT56</accession>
<dbReference type="Pfam" id="PF07722">
    <property type="entry name" value="Peptidase_C26"/>
    <property type="match status" value="1"/>
</dbReference>
<dbReference type="SUPFAM" id="SSF52317">
    <property type="entry name" value="Class I glutamine amidotransferase-like"/>
    <property type="match status" value="1"/>
</dbReference>
<evidence type="ECO:0000313" key="2">
    <source>
        <dbReference type="Proteomes" id="UP000628079"/>
    </source>
</evidence>
<dbReference type="RefSeq" id="WP_035951012.1">
    <property type="nucleotide sequence ID" value="NZ_BMEA01000002.1"/>
</dbReference>
<evidence type="ECO:0000313" key="1">
    <source>
        <dbReference type="EMBL" id="GGB85670.1"/>
    </source>
</evidence>
<dbReference type="PANTHER" id="PTHR43235">
    <property type="entry name" value="GLUTAMINE AMIDOTRANSFERASE PB2B2.05-RELATED"/>
    <property type="match status" value="1"/>
</dbReference>
<proteinExistence type="predicted"/>
<dbReference type="Proteomes" id="UP000628079">
    <property type="component" value="Unassembled WGS sequence"/>
</dbReference>
<evidence type="ECO:0008006" key="3">
    <source>
        <dbReference type="Google" id="ProtNLM"/>
    </source>
</evidence>
<dbReference type="InterPro" id="IPR044668">
    <property type="entry name" value="PuuD-like"/>
</dbReference>
<gene>
    <name evidence="1" type="ORF">GCM10011314_26750</name>
</gene>
<dbReference type="InterPro" id="IPR029062">
    <property type="entry name" value="Class_I_gatase-like"/>
</dbReference>
<dbReference type="PANTHER" id="PTHR43235:SF1">
    <property type="entry name" value="GLUTAMINE AMIDOTRANSFERASE PB2B2.05-RELATED"/>
    <property type="match status" value="1"/>
</dbReference>
<reference evidence="1" key="1">
    <citation type="journal article" date="2014" name="Int. J. Syst. Evol. Microbiol.">
        <title>Complete genome sequence of Corynebacterium casei LMG S-19264T (=DSM 44701T), isolated from a smear-ripened cheese.</title>
        <authorList>
            <consortium name="US DOE Joint Genome Institute (JGI-PGF)"/>
            <person name="Walter F."/>
            <person name="Albersmeier A."/>
            <person name="Kalinowski J."/>
            <person name="Ruckert C."/>
        </authorList>
    </citation>
    <scope>NUCLEOTIDE SEQUENCE</scope>
    <source>
        <strain evidence="1">CGMCC 1.10749</strain>
    </source>
</reference>
<dbReference type="InterPro" id="IPR011697">
    <property type="entry name" value="Peptidase_C26"/>
</dbReference>
<dbReference type="PROSITE" id="PS51273">
    <property type="entry name" value="GATASE_TYPE_1"/>
    <property type="match status" value="1"/>
</dbReference>
<dbReference type="GO" id="GO:0006598">
    <property type="term" value="P:polyamine catabolic process"/>
    <property type="evidence" value="ECO:0007669"/>
    <property type="project" value="TreeGrafter"/>
</dbReference>
<dbReference type="CDD" id="cd01745">
    <property type="entry name" value="GATase1_2"/>
    <property type="match status" value="1"/>
</dbReference>
<dbReference type="GO" id="GO:0005829">
    <property type="term" value="C:cytosol"/>
    <property type="evidence" value="ECO:0007669"/>
    <property type="project" value="TreeGrafter"/>
</dbReference>
<comment type="caution">
    <text evidence="1">The sequence shown here is derived from an EMBL/GenBank/DDBJ whole genome shotgun (WGS) entry which is preliminary data.</text>
</comment>
<dbReference type="EMBL" id="BMEA01000002">
    <property type="protein sequence ID" value="GGB85670.1"/>
    <property type="molecule type" value="Genomic_DNA"/>
</dbReference>